<keyword evidence="3" id="KW-1185">Reference proteome</keyword>
<dbReference type="EMBL" id="OX465085">
    <property type="protein sequence ID" value="CAI9300465.1"/>
    <property type="molecule type" value="Genomic_DNA"/>
</dbReference>
<name>A0AA35ZX16_LACSI</name>
<gene>
    <name evidence="2" type="ORF">LSALG_LOCUS39099</name>
</gene>
<feature type="region of interest" description="Disordered" evidence="1">
    <location>
        <begin position="57"/>
        <end position="80"/>
    </location>
</feature>
<evidence type="ECO:0000256" key="1">
    <source>
        <dbReference type="SAM" id="MobiDB-lite"/>
    </source>
</evidence>
<accession>A0AA35ZX16</accession>
<evidence type="ECO:0000313" key="3">
    <source>
        <dbReference type="Proteomes" id="UP001177003"/>
    </source>
</evidence>
<organism evidence="2 3">
    <name type="scientific">Lactuca saligna</name>
    <name type="common">Willowleaf lettuce</name>
    <dbReference type="NCBI Taxonomy" id="75948"/>
    <lineage>
        <taxon>Eukaryota</taxon>
        <taxon>Viridiplantae</taxon>
        <taxon>Streptophyta</taxon>
        <taxon>Embryophyta</taxon>
        <taxon>Tracheophyta</taxon>
        <taxon>Spermatophyta</taxon>
        <taxon>Magnoliopsida</taxon>
        <taxon>eudicotyledons</taxon>
        <taxon>Gunneridae</taxon>
        <taxon>Pentapetalae</taxon>
        <taxon>asterids</taxon>
        <taxon>campanulids</taxon>
        <taxon>Asterales</taxon>
        <taxon>Asteraceae</taxon>
        <taxon>Cichorioideae</taxon>
        <taxon>Cichorieae</taxon>
        <taxon>Lactucinae</taxon>
        <taxon>Lactuca</taxon>
    </lineage>
</organism>
<reference evidence="2" key="1">
    <citation type="submission" date="2023-04" db="EMBL/GenBank/DDBJ databases">
        <authorList>
            <person name="Vijverberg K."/>
            <person name="Xiong W."/>
            <person name="Schranz E."/>
        </authorList>
    </citation>
    <scope>NUCLEOTIDE SEQUENCE</scope>
</reference>
<proteinExistence type="predicted"/>
<dbReference type="Proteomes" id="UP001177003">
    <property type="component" value="Chromosome 9"/>
</dbReference>
<evidence type="ECO:0000313" key="2">
    <source>
        <dbReference type="EMBL" id="CAI9300465.1"/>
    </source>
</evidence>
<sequence>MYNPIKLTIYLPSPSLFSSISVSLSYHQPPDAAITFTGICCAFIPYVEMRNANSISLPPSTPPSHAGNHNPKVAPPSAPYISQYKPDRDHLFPGPDFGVCFFDLP</sequence>
<dbReference type="AlphaFoldDB" id="A0AA35ZX16"/>
<protein>
    <submittedName>
        <fullName evidence="2">Uncharacterized protein</fullName>
    </submittedName>
</protein>